<dbReference type="InterPro" id="IPR036770">
    <property type="entry name" value="Ankyrin_rpt-contain_sf"/>
</dbReference>
<accession>A0A268EYC9</accession>
<dbReference type="InterPro" id="IPR012854">
    <property type="entry name" value="Cu_amine_oxidase-like_N"/>
</dbReference>
<dbReference type="InterPro" id="IPR036582">
    <property type="entry name" value="Mao_N_sf"/>
</dbReference>
<feature type="region of interest" description="Disordered" evidence="1">
    <location>
        <begin position="91"/>
        <end position="118"/>
    </location>
</feature>
<dbReference type="Gene3D" id="3.30.457.10">
    <property type="entry name" value="Copper amine oxidase-like, N-terminal domain"/>
    <property type="match status" value="1"/>
</dbReference>
<comment type="caution">
    <text evidence="3">The sequence shown here is derived from an EMBL/GenBank/DDBJ whole genome shotgun (WGS) entry which is preliminary data.</text>
</comment>
<proteinExistence type="predicted"/>
<dbReference type="AlphaFoldDB" id="A0A268EYC9"/>
<gene>
    <name evidence="3" type="ORF">CHH67_07580</name>
</gene>
<sequence length="260" mass="28163">MKKKWTTIPSFVLGAVVGTALTAGTAVGAAYYLKAVPSEIAVVVDNEEVKLSAPPVVIDNKLYVPVREYSNALGYRVSSVQSDQIGIVKEEGPESSVSAPASDFPPPSSSSSYSPSAPSSLFERQIVSDLGDRLKVNGEIIIEKIFLMVAAGEITLVSKDEATGNGLLHYIIMSENESLYEPVVNLDGQAGNLDYNLRNLEGQTPLHMAVIHQSDFYLDKLLNVHQVDATIKDAHGKMPLDYADKGSAIYEKLEKYLTSR</sequence>
<evidence type="ECO:0000259" key="2">
    <source>
        <dbReference type="Pfam" id="PF07833"/>
    </source>
</evidence>
<organism evidence="3 4">
    <name type="scientific">Paenibacillus campinasensis</name>
    <dbReference type="NCBI Taxonomy" id="66347"/>
    <lineage>
        <taxon>Bacteria</taxon>
        <taxon>Bacillati</taxon>
        <taxon>Bacillota</taxon>
        <taxon>Bacilli</taxon>
        <taxon>Bacillales</taxon>
        <taxon>Paenibacillaceae</taxon>
        <taxon>Paenibacillus</taxon>
    </lineage>
</organism>
<evidence type="ECO:0000256" key="1">
    <source>
        <dbReference type="SAM" id="MobiDB-lite"/>
    </source>
</evidence>
<dbReference type="SUPFAM" id="SSF48403">
    <property type="entry name" value="Ankyrin repeat"/>
    <property type="match status" value="1"/>
</dbReference>
<dbReference type="EMBL" id="NPBY01000026">
    <property type="protein sequence ID" value="PAD78084.1"/>
    <property type="molecule type" value="Genomic_DNA"/>
</dbReference>
<evidence type="ECO:0000313" key="4">
    <source>
        <dbReference type="Proteomes" id="UP000215596"/>
    </source>
</evidence>
<name>A0A268EYC9_9BACL</name>
<dbReference type="InterPro" id="IPR002110">
    <property type="entry name" value="Ankyrin_rpt"/>
</dbReference>
<dbReference type="RefSeq" id="WP_095264568.1">
    <property type="nucleotide sequence ID" value="NZ_NPBY01000026.1"/>
</dbReference>
<dbReference type="Gene3D" id="1.25.40.20">
    <property type="entry name" value="Ankyrin repeat-containing domain"/>
    <property type="match status" value="1"/>
</dbReference>
<protein>
    <recommendedName>
        <fullName evidence="2">Copper amine oxidase-like N-terminal domain-containing protein</fullName>
    </recommendedName>
</protein>
<dbReference type="Pfam" id="PF13857">
    <property type="entry name" value="Ank_5"/>
    <property type="match status" value="1"/>
</dbReference>
<dbReference type="OrthoDB" id="2930255at2"/>
<evidence type="ECO:0000313" key="3">
    <source>
        <dbReference type="EMBL" id="PAD78084.1"/>
    </source>
</evidence>
<dbReference type="Proteomes" id="UP000215596">
    <property type="component" value="Unassembled WGS sequence"/>
</dbReference>
<feature type="domain" description="Copper amine oxidase-like N-terminal" evidence="2">
    <location>
        <begin position="43"/>
        <end position="84"/>
    </location>
</feature>
<dbReference type="Pfam" id="PF07833">
    <property type="entry name" value="Cu_amine_oxidN1"/>
    <property type="match status" value="1"/>
</dbReference>
<reference evidence="3 4" key="1">
    <citation type="submission" date="2017-07" db="EMBL/GenBank/DDBJ databases">
        <title>Isolation and whole genome analysis of endospore-forming bacteria from heroin.</title>
        <authorList>
            <person name="Kalinowski J."/>
            <person name="Ahrens B."/>
            <person name="Al-Dilaimi A."/>
            <person name="Winkler A."/>
            <person name="Wibberg D."/>
            <person name="Schleenbecker U."/>
            <person name="Ruckert C."/>
            <person name="Wolfel R."/>
            <person name="Grass G."/>
        </authorList>
    </citation>
    <scope>NUCLEOTIDE SEQUENCE [LARGE SCALE GENOMIC DNA]</scope>
    <source>
        <strain evidence="3 4">7537-G1</strain>
    </source>
</reference>
<dbReference type="SUPFAM" id="SSF55383">
    <property type="entry name" value="Copper amine oxidase, domain N"/>
    <property type="match status" value="1"/>
</dbReference>
<feature type="compositionally biased region" description="Low complexity" evidence="1">
    <location>
        <begin position="109"/>
        <end position="118"/>
    </location>
</feature>